<evidence type="ECO:0000313" key="2">
    <source>
        <dbReference type="Proteomes" id="UP000501868"/>
    </source>
</evidence>
<organism evidence="1 2">
    <name type="scientific">Priestia megaterium</name>
    <name type="common">Bacillus megaterium</name>
    <dbReference type="NCBI Taxonomy" id="1404"/>
    <lineage>
        <taxon>Bacteria</taxon>
        <taxon>Bacillati</taxon>
        <taxon>Bacillota</taxon>
        <taxon>Bacilli</taxon>
        <taxon>Bacillales</taxon>
        <taxon>Bacillaceae</taxon>
        <taxon>Priestia</taxon>
    </lineage>
</organism>
<proteinExistence type="predicted"/>
<dbReference type="AlphaFoldDB" id="A0A6H1NYB3"/>
<dbReference type="PANTHER" id="PTHR36439">
    <property type="entry name" value="BLL4334 PROTEIN"/>
    <property type="match status" value="1"/>
</dbReference>
<dbReference type="Proteomes" id="UP000501868">
    <property type="component" value="Chromosome"/>
</dbReference>
<gene>
    <name evidence="1" type="ORF">HFZ78_05505</name>
</gene>
<dbReference type="EMBL" id="CP051128">
    <property type="protein sequence ID" value="QIZ06248.1"/>
    <property type="molecule type" value="Genomic_DNA"/>
</dbReference>
<reference evidence="1 2" key="1">
    <citation type="submission" date="2020-04" db="EMBL/GenBank/DDBJ databases">
        <title>Genome-Wide Identification of 5-Methylcytosine Sites in Bacterial Genomes By High-Throughput Sequencing of MspJI Restriction Fragments.</title>
        <authorList>
            <person name="Wu V."/>
        </authorList>
    </citation>
    <scope>NUCLEOTIDE SEQUENCE [LARGE SCALE GENOMIC DNA]</scope>
    <source>
        <strain evidence="1 2">S2</strain>
    </source>
</reference>
<dbReference type="SUPFAM" id="SSF160379">
    <property type="entry name" value="SP0830-like"/>
    <property type="match status" value="1"/>
</dbReference>
<dbReference type="InterPro" id="IPR012545">
    <property type="entry name" value="DUF1697"/>
</dbReference>
<reference evidence="1 2" key="2">
    <citation type="submission" date="2020-04" db="EMBL/GenBank/DDBJ databases">
        <authorList>
            <person name="Fomenkov A."/>
            <person name="Anton B.P."/>
            <person name="Roberts R.J."/>
        </authorList>
    </citation>
    <scope>NUCLEOTIDE SEQUENCE [LARGE SCALE GENOMIC DNA]</scope>
    <source>
        <strain evidence="1 2">S2</strain>
    </source>
</reference>
<sequence>MTIYIALLRGINVGKHNRIKMADLKSLLETMGLTKVKTYIQSGNVLFEAKDEAEQLSQRLEDEISKTFGFPVPVILRTAEEYEQIIRDCPYSTDSLKEGESIQLAFLAEEPSQVKTDLLRSFESEPDECFIKGKEVYLFLRQSILDSKLAAQLSKLGVPATVRNWKTVIKLSTMVEDLINK</sequence>
<protein>
    <submittedName>
        <fullName evidence="1">DUF1697 domain-containing protein</fullName>
    </submittedName>
</protein>
<dbReference type="PIRSF" id="PIRSF008502">
    <property type="entry name" value="UCP008502"/>
    <property type="match status" value="1"/>
</dbReference>
<accession>A0A6H1NYB3</accession>
<name>A0A6H1NYB3_PRIMG</name>
<dbReference type="PANTHER" id="PTHR36439:SF1">
    <property type="entry name" value="DUF1697 DOMAIN-CONTAINING PROTEIN"/>
    <property type="match status" value="1"/>
</dbReference>
<dbReference type="Gene3D" id="3.30.70.1280">
    <property type="entry name" value="SP0830-like domains"/>
    <property type="match status" value="1"/>
</dbReference>
<evidence type="ECO:0000313" key="1">
    <source>
        <dbReference type="EMBL" id="QIZ06248.1"/>
    </source>
</evidence>
<dbReference type="Pfam" id="PF08002">
    <property type="entry name" value="DUF1697"/>
    <property type="match status" value="1"/>
</dbReference>